<dbReference type="OrthoDB" id="7374222at2759"/>
<dbReference type="EMBL" id="LR824011">
    <property type="protein sequence ID" value="CAH0626791.1"/>
    <property type="molecule type" value="Genomic_DNA"/>
</dbReference>
<proteinExistence type="predicted"/>
<evidence type="ECO:0000313" key="3">
    <source>
        <dbReference type="Proteomes" id="UP001154114"/>
    </source>
</evidence>
<dbReference type="AlphaFoldDB" id="A0A9P0C1U6"/>
<feature type="signal peptide" evidence="1">
    <location>
        <begin position="1"/>
        <end position="26"/>
    </location>
</feature>
<evidence type="ECO:0000313" key="2">
    <source>
        <dbReference type="EMBL" id="CAH0626791.1"/>
    </source>
</evidence>
<reference evidence="2" key="1">
    <citation type="submission" date="2021-12" db="EMBL/GenBank/DDBJ databases">
        <authorList>
            <person name="King R."/>
        </authorList>
    </citation>
    <scope>NUCLEOTIDE SEQUENCE</scope>
</reference>
<evidence type="ECO:0000256" key="1">
    <source>
        <dbReference type="SAM" id="SignalP"/>
    </source>
</evidence>
<keyword evidence="1" id="KW-0732">Signal</keyword>
<feature type="chain" id="PRO_5040484011" evidence="1">
    <location>
        <begin position="27"/>
        <end position="81"/>
    </location>
</feature>
<organism evidence="2 3">
    <name type="scientific">Chrysodeixis includens</name>
    <name type="common">Soybean looper</name>
    <name type="synonym">Pseudoplusia includens</name>
    <dbReference type="NCBI Taxonomy" id="689277"/>
    <lineage>
        <taxon>Eukaryota</taxon>
        <taxon>Metazoa</taxon>
        <taxon>Ecdysozoa</taxon>
        <taxon>Arthropoda</taxon>
        <taxon>Hexapoda</taxon>
        <taxon>Insecta</taxon>
        <taxon>Pterygota</taxon>
        <taxon>Neoptera</taxon>
        <taxon>Endopterygota</taxon>
        <taxon>Lepidoptera</taxon>
        <taxon>Glossata</taxon>
        <taxon>Ditrysia</taxon>
        <taxon>Noctuoidea</taxon>
        <taxon>Noctuidae</taxon>
        <taxon>Plusiinae</taxon>
        <taxon>Chrysodeixis</taxon>
    </lineage>
</organism>
<dbReference type="Proteomes" id="UP001154114">
    <property type="component" value="Chromosome 8"/>
</dbReference>
<accession>A0A9P0C1U6</accession>
<sequence>MNSFQLLVTVFTTLVLIYASNNEVSAAPDPCFLKDYKYKDVETTTGKPTEAPAVPELIEKFDRLKEKKMSQLEQLMRDWRK</sequence>
<keyword evidence="3" id="KW-1185">Reference proteome</keyword>
<protein>
    <submittedName>
        <fullName evidence="2">Uncharacterized protein</fullName>
    </submittedName>
</protein>
<name>A0A9P0C1U6_CHRIL</name>
<gene>
    <name evidence="2" type="ORF">CINC_LOCUS12299</name>
</gene>